<proteinExistence type="inferred from homology"/>
<evidence type="ECO:0000256" key="16">
    <source>
        <dbReference type="ARBA" id="ARBA00051376"/>
    </source>
</evidence>
<comment type="subcellular location">
    <subcellularLocation>
        <location evidence="2">Nucleus</location>
        <location evidence="2">Nucleolus</location>
    </subcellularLocation>
    <subcellularLocation>
        <location evidence="3">Nucleus</location>
        <location evidence="3">Nucleoplasm</location>
    </subcellularLocation>
</comment>
<dbReference type="GO" id="GO:0006307">
    <property type="term" value="P:DNA alkylation repair"/>
    <property type="evidence" value="ECO:0000318"/>
    <property type="project" value="GO_Central"/>
</dbReference>
<comment type="catalytic activity">
    <reaction evidence="15">
        <text>a 1,N(6)-etheno-2'-deoxyadenosine in single-stranded DNA + 2-oxoglutarate + O2 + H2O = a 2'-deoxyadenosine in single-stranded DNA + glyoxal + succinate + CO2</text>
        <dbReference type="Rhea" id="RHEA:70459"/>
        <dbReference type="Rhea" id="RHEA-COMP:17896"/>
        <dbReference type="Rhea" id="RHEA-COMP:17904"/>
        <dbReference type="ChEBI" id="CHEBI:15377"/>
        <dbReference type="ChEBI" id="CHEBI:15379"/>
        <dbReference type="ChEBI" id="CHEBI:16526"/>
        <dbReference type="ChEBI" id="CHEBI:16810"/>
        <dbReference type="ChEBI" id="CHEBI:30031"/>
        <dbReference type="ChEBI" id="CHEBI:34779"/>
        <dbReference type="ChEBI" id="CHEBI:90615"/>
        <dbReference type="ChEBI" id="CHEBI:189583"/>
    </reaction>
    <physiologicalReaction direction="left-to-right" evidence="15">
        <dbReference type="Rhea" id="RHEA:70460"/>
    </physiologicalReaction>
</comment>
<evidence type="ECO:0000313" key="32">
    <source>
        <dbReference type="Proteomes" id="UP000805418"/>
    </source>
</evidence>
<feature type="binding site" evidence="28">
    <location>
        <begin position="390"/>
        <end position="392"/>
    </location>
    <ligand>
        <name>substrate</name>
    </ligand>
</feature>
<dbReference type="InterPro" id="IPR005123">
    <property type="entry name" value="Oxoglu/Fe-dep_dioxygenase_dom"/>
</dbReference>
<evidence type="ECO:0000259" key="30">
    <source>
        <dbReference type="PROSITE" id="PS51471"/>
    </source>
</evidence>
<evidence type="ECO:0000256" key="7">
    <source>
        <dbReference type="ARBA" id="ARBA00022842"/>
    </source>
</evidence>
<feature type="binding site" evidence="28">
    <location>
        <position position="439"/>
    </location>
    <ligand>
        <name>2-oxoglutarate</name>
        <dbReference type="ChEBI" id="CHEBI:16810"/>
    </ligand>
</feature>
<keyword evidence="10" id="KW-0408">Iron</keyword>
<evidence type="ECO:0000256" key="28">
    <source>
        <dbReference type="PIRSR" id="PIRSR632852-1"/>
    </source>
</evidence>
<dbReference type="PROSITE" id="PS51471">
    <property type="entry name" value="FE2OG_OXY"/>
    <property type="match status" value="1"/>
</dbReference>
<evidence type="ECO:0000256" key="12">
    <source>
        <dbReference type="ARBA" id="ARBA00023242"/>
    </source>
</evidence>
<feature type="binding site" evidence="28">
    <location>
        <position position="442"/>
    </location>
    <ligand>
        <name>substrate</name>
    </ligand>
</feature>
<feature type="binding site" evidence="28">
    <location>
        <position position="522"/>
    </location>
    <ligand>
        <name>2-oxoglutarate</name>
        <dbReference type="ChEBI" id="CHEBI:16810"/>
    </ligand>
</feature>
<dbReference type="GO" id="GO:0051747">
    <property type="term" value="F:cytosine C-5 DNA demethylase activity"/>
    <property type="evidence" value="ECO:0000318"/>
    <property type="project" value="GO_Central"/>
</dbReference>
<dbReference type="Gene3D" id="2.60.120.590">
    <property type="entry name" value="Alpha-ketoglutarate-dependent dioxygenase AlkB-like"/>
    <property type="match status" value="1"/>
</dbReference>
<evidence type="ECO:0000256" key="9">
    <source>
        <dbReference type="ARBA" id="ARBA00023002"/>
    </source>
</evidence>
<dbReference type="Proteomes" id="UP000805418">
    <property type="component" value="Chromosome 26"/>
</dbReference>
<comment type="catalytic activity">
    <reaction evidence="20">
        <text>a 1,N(6)-etheno-2'-deoxyadenosine in double-stranded DNA + 2-oxoglutarate + O2 + H2O = a 2'-deoxyadenosine in double-stranded DNA + glyoxal + succinate + CO2</text>
        <dbReference type="Rhea" id="RHEA:70463"/>
        <dbReference type="Rhea" id="RHEA-COMP:17897"/>
        <dbReference type="Rhea" id="RHEA-COMP:17903"/>
        <dbReference type="ChEBI" id="CHEBI:15377"/>
        <dbReference type="ChEBI" id="CHEBI:15379"/>
        <dbReference type="ChEBI" id="CHEBI:16526"/>
        <dbReference type="ChEBI" id="CHEBI:16810"/>
        <dbReference type="ChEBI" id="CHEBI:30031"/>
        <dbReference type="ChEBI" id="CHEBI:34779"/>
        <dbReference type="ChEBI" id="CHEBI:90615"/>
        <dbReference type="ChEBI" id="CHEBI:189583"/>
    </reaction>
    <physiologicalReaction direction="left-to-right" evidence="20">
        <dbReference type="Rhea" id="RHEA:70464"/>
    </physiologicalReaction>
</comment>
<dbReference type="AlphaFoldDB" id="A0A8I3PT99"/>
<evidence type="ECO:0000256" key="10">
    <source>
        <dbReference type="ARBA" id="ARBA00023004"/>
    </source>
</evidence>
<feature type="binding site" evidence="28">
    <location>
        <position position="504"/>
    </location>
    <ligand>
        <name>2-oxoglutarate</name>
        <dbReference type="ChEBI" id="CHEBI:16810"/>
    </ligand>
</feature>
<evidence type="ECO:0000256" key="3">
    <source>
        <dbReference type="ARBA" id="ARBA00004642"/>
    </source>
</evidence>
<evidence type="ECO:0000256" key="4">
    <source>
        <dbReference type="ARBA" id="ARBA00007879"/>
    </source>
</evidence>
<reference evidence="31" key="2">
    <citation type="submission" date="2025-08" db="UniProtKB">
        <authorList>
            <consortium name="Ensembl"/>
        </authorList>
    </citation>
    <scope>IDENTIFICATION</scope>
    <source>
        <strain evidence="31">Boxer</strain>
    </source>
</reference>
<dbReference type="Pfam" id="PF13532">
    <property type="entry name" value="2OG-FeII_Oxy_2"/>
    <property type="match status" value="1"/>
</dbReference>
<keyword evidence="6" id="KW-0227">DNA damage</keyword>
<comment type="catalytic activity">
    <reaction evidence="18">
        <text>a 1,N(2)-etheno-2'-deoxyguanosine in double-stranded DNA + 2-oxoglutarate + O2 + H2O = a 2'-deoxyguanosine in double-stranded DNA + glyoxal + succinate + CO2</text>
        <dbReference type="Rhea" id="RHEA:70487"/>
        <dbReference type="Rhea" id="RHEA-COMP:17910"/>
        <dbReference type="Rhea" id="RHEA-COMP:17912"/>
        <dbReference type="ChEBI" id="CHEBI:15377"/>
        <dbReference type="ChEBI" id="CHEBI:15379"/>
        <dbReference type="ChEBI" id="CHEBI:16526"/>
        <dbReference type="ChEBI" id="CHEBI:16810"/>
        <dbReference type="ChEBI" id="CHEBI:30031"/>
        <dbReference type="ChEBI" id="CHEBI:34779"/>
        <dbReference type="ChEBI" id="CHEBI:85445"/>
        <dbReference type="ChEBI" id="CHEBI:189586"/>
    </reaction>
    <physiologicalReaction direction="left-to-right" evidence="18">
        <dbReference type="Rhea" id="RHEA:70488"/>
    </physiologicalReaction>
</comment>
<feature type="region of interest" description="Disordered" evidence="29">
    <location>
        <begin position="285"/>
        <end position="319"/>
    </location>
</feature>
<keyword evidence="9" id="KW-0560">Oxidoreductase</keyword>
<protein>
    <recommendedName>
        <fullName evidence="25">DNA oxidative demethylase ALKBH2</fullName>
        <ecNumber evidence="24">1.14.11.33</ecNumber>
    </recommendedName>
    <alternativeName>
        <fullName evidence="26">Alkylated DNA repair protein alkB homolog 2</fullName>
    </alternativeName>
    <alternativeName>
        <fullName evidence="27">Alpha-ketoglutarate-dependent dioxygenase alkB homolog 2</fullName>
    </alternativeName>
</protein>
<feature type="binding site" evidence="28">
    <location>
        <begin position="370"/>
        <end position="372"/>
    </location>
    <ligand>
        <name>substrate</name>
    </ligand>
</feature>
<evidence type="ECO:0000256" key="25">
    <source>
        <dbReference type="ARBA" id="ARBA00072134"/>
    </source>
</evidence>
<evidence type="ECO:0000256" key="19">
    <source>
        <dbReference type="ARBA" id="ARBA00052597"/>
    </source>
</evidence>
<evidence type="ECO:0000256" key="26">
    <source>
        <dbReference type="ARBA" id="ARBA00077989"/>
    </source>
</evidence>
<keyword evidence="8" id="KW-0223">Dioxygenase</keyword>
<feature type="region of interest" description="Disordered" evidence="29">
    <location>
        <begin position="1"/>
        <end position="23"/>
    </location>
</feature>
<evidence type="ECO:0000256" key="15">
    <source>
        <dbReference type="ARBA" id="ARBA00051189"/>
    </source>
</evidence>
<evidence type="ECO:0000256" key="20">
    <source>
        <dbReference type="ARBA" id="ARBA00052627"/>
    </source>
</evidence>
<comment type="catalytic activity">
    <reaction evidence="16">
        <text>an N(3)-methyl-2'-deoxycytidine in double-stranded DNA + 2-oxoglutarate + O2 = a 2'-deoxycytidine in double-stranded DNA + formaldehyde + succinate + CO2 + H(+)</text>
        <dbReference type="Rhea" id="RHEA:70439"/>
        <dbReference type="Rhea" id="RHEA-COMP:14237"/>
        <dbReference type="Rhea" id="RHEA-COMP:17070"/>
        <dbReference type="ChEBI" id="CHEBI:15378"/>
        <dbReference type="ChEBI" id="CHEBI:15379"/>
        <dbReference type="ChEBI" id="CHEBI:16526"/>
        <dbReference type="ChEBI" id="CHEBI:16810"/>
        <dbReference type="ChEBI" id="CHEBI:16842"/>
        <dbReference type="ChEBI" id="CHEBI:30031"/>
        <dbReference type="ChEBI" id="CHEBI:85452"/>
        <dbReference type="ChEBI" id="CHEBI:139075"/>
    </reaction>
    <physiologicalReaction direction="left-to-right" evidence="16">
        <dbReference type="Rhea" id="RHEA:70440"/>
    </physiologicalReaction>
</comment>
<gene>
    <name evidence="31" type="primary">ALKBH2</name>
</gene>
<dbReference type="GO" id="GO:0005654">
    <property type="term" value="C:nucleoplasm"/>
    <property type="evidence" value="ECO:0007669"/>
    <property type="project" value="UniProtKB-SubCell"/>
</dbReference>
<accession>A0A8I3PT99</accession>
<comment type="catalytic activity">
    <reaction evidence="19">
        <text>a 3,N(4)-etheno-2'-deoxycytidine in single-stranded DNA + 2-oxoglutarate + O2 + H2O = a 2'-deoxycytidine in single-stranded DNA + glyoxal + succinate + CO2</text>
        <dbReference type="Rhea" id="RHEA:70471"/>
        <dbReference type="Rhea" id="RHEA-COMP:12846"/>
        <dbReference type="Rhea" id="RHEA-COMP:17906"/>
        <dbReference type="ChEBI" id="CHEBI:15377"/>
        <dbReference type="ChEBI" id="CHEBI:15379"/>
        <dbReference type="ChEBI" id="CHEBI:16526"/>
        <dbReference type="ChEBI" id="CHEBI:16810"/>
        <dbReference type="ChEBI" id="CHEBI:30031"/>
        <dbReference type="ChEBI" id="CHEBI:34779"/>
        <dbReference type="ChEBI" id="CHEBI:85452"/>
        <dbReference type="ChEBI" id="CHEBI:189585"/>
    </reaction>
    <physiologicalReaction direction="left-to-right" evidence="19">
        <dbReference type="Rhea" id="RHEA:70472"/>
    </physiologicalReaction>
</comment>
<dbReference type="OrthoDB" id="445341at2759"/>
<dbReference type="FunFam" id="2.60.120.590:FF:000004">
    <property type="entry name" value="DNA oxidative demethylase ALKBH2"/>
    <property type="match status" value="1"/>
</dbReference>
<dbReference type="GeneTree" id="ENSGT00940000159009"/>
<evidence type="ECO:0000256" key="29">
    <source>
        <dbReference type="SAM" id="MobiDB-lite"/>
    </source>
</evidence>
<dbReference type="Ensembl" id="ENSCAFT00845044283.1">
    <property type="protein sequence ID" value="ENSCAFP00845034702.1"/>
    <property type="gene ID" value="ENSCAFG00845025088.1"/>
</dbReference>
<feature type="binding site" evidence="28">
    <location>
        <position position="429"/>
    </location>
    <ligand>
        <name>2-oxoglutarate</name>
        <dbReference type="ChEBI" id="CHEBI:16810"/>
    </ligand>
</feature>
<dbReference type="GO" id="GO:0008198">
    <property type="term" value="F:ferrous iron binding"/>
    <property type="evidence" value="ECO:0000318"/>
    <property type="project" value="GO_Central"/>
</dbReference>
<reference evidence="31" key="3">
    <citation type="submission" date="2025-09" db="UniProtKB">
        <authorList>
            <consortium name="Ensembl"/>
        </authorList>
    </citation>
    <scope>IDENTIFICATION</scope>
    <source>
        <strain evidence="31">Boxer</strain>
    </source>
</reference>
<evidence type="ECO:0000256" key="23">
    <source>
        <dbReference type="ARBA" id="ARBA00062909"/>
    </source>
</evidence>
<dbReference type="PANTHER" id="PTHR31573">
    <property type="entry name" value="ALPHA-KETOGLUTARATE-DEPENDENT DIOXYGENASE ALKB HOMOLOG 2"/>
    <property type="match status" value="1"/>
</dbReference>
<organism evidence="31 32">
    <name type="scientific">Canis lupus familiaris</name>
    <name type="common">Dog</name>
    <name type="synonym">Canis familiaris</name>
    <dbReference type="NCBI Taxonomy" id="9615"/>
    <lineage>
        <taxon>Eukaryota</taxon>
        <taxon>Metazoa</taxon>
        <taxon>Chordata</taxon>
        <taxon>Craniata</taxon>
        <taxon>Vertebrata</taxon>
        <taxon>Euteleostomi</taxon>
        <taxon>Mammalia</taxon>
        <taxon>Eutheria</taxon>
        <taxon>Laurasiatheria</taxon>
        <taxon>Carnivora</taxon>
        <taxon>Caniformia</taxon>
        <taxon>Canidae</taxon>
        <taxon>Canis</taxon>
    </lineage>
</organism>
<feature type="binding site" evidence="28">
    <location>
        <position position="516"/>
    </location>
    <ligand>
        <name>2-oxoglutarate</name>
        <dbReference type="ChEBI" id="CHEBI:16810"/>
    </ligand>
</feature>
<keyword evidence="32" id="KW-1185">Reference proteome</keyword>
<dbReference type="EC" id="1.14.11.33" evidence="24"/>
<evidence type="ECO:0000256" key="14">
    <source>
        <dbReference type="ARBA" id="ARBA00051165"/>
    </source>
</evidence>
<keyword evidence="7" id="KW-0460">Magnesium</keyword>
<feature type="compositionally biased region" description="Basic and acidic residues" evidence="29">
    <location>
        <begin position="285"/>
        <end position="306"/>
    </location>
</feature>
<reference evidence="31" key="1">
    <citation type="submission" date="2020-03" db="EMBL/GenBank/DDBJ databases">
        <title>Long-read based genome assembly of a Labrador retriever dog.</title>
        <authorList>
            <person name="Eory L."/>
            <person name="Zhang W."/>
            <person name="Schoenebeck J."/>
        </authorList>
    </citation>
    <scope>NUCLEOTIDE SEQUENCE [LARGE SCALE GENOMIC DNA]</scope>
    <source>
        <strain evidence="31">Labrador retriever</strain>
    </source>
</reference>
<evidence type="ECO:0000256" key="5">
    <source>
        <dbReference type="ARBA" id="ARBA00022723"/>
    </source>
</evidence>
<name>A0A8I3PT99_CANLF</name>
<comment type="catalytic activity">
    <reaction evidence="17">
        <text>a 3,N(4)-etheno-2'-deoxycytidine in double-stranded DNA + 2-oxoglutarate + O2 + H2O = a 2'-deoxycytidine in double-stranded DNA + glyoxal + succinate + CO2</text>
        <dbReference type="Rhea" id="RHEA:70467"/>
        <dbReference type="Rhea" id="RHEA-COMP:17070"/>
        <dbReference type="Rhea" id="RHEA-COMP:17905"/>
        <dbReference type="ChEBI" id="CHEBI:15377"/>
        <dbReference type="ChEBI" id="CHEBI:15379"/>
        <dbReference type="ChEBI" id="CHEBI:16526"/>
        <dbReference type="ChEBI" id="CHEBI:16810"/>
        <dbReference type="ChEBI" id="CHEBI:30031"/>
        <dbReference type="ChEBI" id="CHEBI:34779"/>
        <dbReference type="ChEBI" id="CHEBI:85452"/>
        <dbReference type="ChEBI" id="CHEBI:189585"/>
    </reaction>
    <physiologicalReaction direction="left-to-right" evidence="17">
        <dbReference type="Rhea" id="RHEA:70468"/>
    </physiologicalReaction>
</comment>
<evidence type="ECO:0000256" key="11">
    <source>
        <dbReference type="ARBA" id="ARBA00023204"/>
    </source>
</evidence>
<comment type="catalytic activity">
    <reaction evidence="14">
        <text>an N(3)-methyl-2'-deoxycytidine in single-stranded DNA + 2-oxoglutarate + O2 = a 2'-deoxycytidine in single-stranded DNA + formaldehyde + succinate + CO2 + H(+)</text>
        <dbReference type="Rhea" id="RHEA:70435"/>
        <dbReference type="Rhea" id="RHEA-COMP:12846"/>
        <dbReference type="Rhea" id="RHEA-COMP:17894"/>
        <dbReference type="ChEBI" id="CHEBI:15378"/>
        <dbReference type="ChEBI" id="CHEBI:15379"/>
        <dbReference type="ChEBI" id="CHEBI:16526"/>
        <dbReference type="ChEBI" id="CHEBI:16810"/>
        <dbReference type="ChEBI" id="CHEBI:16842"/>
        <dbReference type="ChEBI" id="CHEBI:30031"/>
        <dbReference type="ChEBI" id="CHEBI:85452"/>
        <dbReference type="ChEBI" id="CHEBI:139075"/>
    </reaction>
    <physiologicalReaction direction="left-to-right" evidence="14">
        <dbReference type="Rhea" id="RHEA:70436"/>
    </physiologicalReaction>
</comment>
<evidence type="ECO:0000256" key="1">
    <source>
        <dbReference type="ARBA" id="ARBA00001954"/>
    </source>
</evidence>
<comment type="catalytic activity">
    <reaction evidence="13">
        <text>an N(1)-methyl-2'-deoxyadenosine in single-stranded DNA + 2-oxoglutarate + O2 = a 2'-deoxyadenosine in single-stranded DNA + formaldehyde + succinate + CO2 + H(+)</text>
        <dbReference type="Rhea" id="RHEA:70447"/>
        <dbReference type="Rhea" id="RHEA-COMP:17895"/>
        <dbReference type="Rhea" id="RHEA-COMP:17896"/>
        <dbReference type="ChEBI" id="CHEBI:15378"/>
        <dbReference type="ChEBI" id="CHEBI:15379"/>
        <dbReference type="ChEBI" id="CHEBI:16526"/>
        <dbReference type="ChEBI" id="CHEBI:16810"/>
        <dbReference type="ChEBI" id="CHEBI:16842"/>
        <dbReference type="ChEBI" id="CHEBI:30031"/>
        <dbReference type="ChEBI" id="CHEBI:90615"/>
        <dbReference type="ChEBI" id="CHEBI:139096"/>
    </reaction>
    <physiologicalReaction direction="left-to-right" evidence="13">
        <dbReference type="Rhea" id="RHEA:70448"/>
    </physiologicalReaction>
</comment>
<evidence type="ECO:0000256" key="6">
    <source>
        <dbReference type="ARBA" id="ARBA00022763"/>
    </source>
</evidence>
<comment type="catalytic activity">
    <reaction evidence="22">
        <text>a methylated nucleobase within DNA + 2-oxoglutarate + O2 = a nucleobase within DNA + formaldehyde + succinate + CO2</text>
        <dbReference type="Rhea" id="RHEA:30299"/>
        <dbReference type="Rhea" id="RHEA-COMP:12192"/>
        <dbReference type="Rhea" id="RHEA-COMP:12193"/>
        <dbReference type="ChEBI" id="CHEBI:15379"/>
        <dbReference type="ChEBI" id="CHEBI:16526"/>
        <dbReference type="ChEBI" id="CHEBI:16810"/>
        <dbReference type="ChEBI" id="CHEBI:16842"/>
        <dbReference type="ChEBI" id="CHEBI:30031"/>
        <dbReference type="ChEBI" id="CHEBI:32875"/>
        <dbReference type="ChEBI" id="CHEBI:64428"/>
        <dbReference type="EC" id="1.14.11.33"/>
    </reaction>
    <physiologicalReaction direction="left-to-right" evidence="22">
        <dbReference type="Rhea" id="RHEA:30300"/>
    </physiologicalReaction>
</comment>
<feature type="binding site" evidence="28">
    <location>
        <position position="520"/>
    </location>
    <ligand>
        <name>2-oxoglutarate</name>
        <dbReference type="ChEBI" id="CHEBI:16810"/>
    </ligand>
</feature>
<keyword evidence="11" id="KW-0234">DNA repair</keyword>
<evidence type="ECO:0000256" key="27">
    <source>
        <dbReference type="ARBA" id="ARBA00081727"/>
    </source>
</evidence>
<evidence type="ECO:0000256" key="24">
    <source>
        <dbReference type="ARBA" id="ARBA00066725"/>
    </source>
</evidence>
<dbReference type="PANTHER" id="PTHR31573:SF1">
    <property type="entry name" value="DNA OXIDATIVE DEMETHYLASE ALKBH2"/>
    <property type="match status" value="1"/>
</dbReference>
<evidence type="ECO:0000256" key="2">
    <source>
        <dbReference type="ARBA" id="ARBA00004604"/>
    </source>
</evidence>
<dbReference type="SUPFAM" id="SSF51197">
    <property type="entry name" value="Clavaminate synthase-like"/>
    <property type="match status" value="1"/>
</dbReference>
<comment type="similarity">
    <text evidence="4">Belongs to the alkB family.</text>
</comment>
<dbReference type="InterPro" id="IPR027450">
    <property type="entry name" value="AlkB-like"/>
</dbReference>
<sequence>RGGKPGSACSAPRKSTGGAGKPLAARRAATPRCLHLPVALRATSPRCLHLPAVLRAASPRCLHLPAGLRAASPRCLHLPAVLRAASPRCLHLPVALRATSPRCLHLPAVLRAASPRCLHLPAVLRAASPRCLHLPAVLRAASPRCLHLPAGLRAASPRCLHLPAGLEVRPEAALQGCLFPAGPASSVCKARGAAPGVCSLGGSEPTPSTPTPPLAGHGVESGNLKNTEECCGTTWPPRQSLHLGQPGDLSLALSLSALLPAPRSLLCGDRMDRFLVPGALGSLVGKREGEANPEDPAGRRAEESSRKRPRAETLGNAGPLASPTWRHIRAEGLSCDYTVLFGKAEADKIFQELEQGVEYFTGALARVQVFGKWHSVPRKQATYGNAGLTYTFSGLTLSPKPWIPVLEHVRDRVSVVTGETFNFVLVNRYKDGCDHIGEHRDDERELAPGSPIASVSFGACRDFFFRHKDSRGKKPSRKVEVVRLQLAHGSLLLMNHPTNTHWYHSLPVRKKILAPRINLTFRKILPTKNLDSAIG</sequence>
<evidence type="ECO:0000256" key="8">
    <source>
        <dbReference type="ARBA" id="ARBA00022964"/>
    </source>
</evidence>
<comment type="subunit">
    <text evidence="23">Interacts with PCNA homotrimer; this interaction is enhanced during the S-phase of the cell cycle. Interacts with nucleolar proteins NCL, UBTF and NPM1. Interacts with XRCC5-XRCC6 heterodimer.</text>
</comment>
<evidence type="ECO:0000313" key="31">
    <source>
        <dbReference type="Ensembl" id="ENSCAFP00845034702.1"/>
    </source>
</evidence>
<evidence type="ECO:0000256" key="21">
    <source>
        <dbReference type="ARBA" id="ARBA00052800"/>
    </source>
</evidence>
<dbReference type="InterPro" id="IPR032852">
    <property type="entry name" value="ALKBH2"/>
</dbReference>
<evidence type="ECO:0000256" key="17">
    <source>
        <dbReference type="ARBA" id="ARBA00051434"/>
    </source>
</evidence>
<comment type="catalytic activity">
    <reaction evidence="21">
        <text>an N(1)-methyl-2'-deoxyadenosine in double-stranded DNA + 2-oxoglutarate + O2 = a 2'-deoxyadenosine in double-stranded DNA + formaldehyde + succinate + CO2 + H(+)</text>
        <dbReference type="Rhea" id="RHEA:70443"/>
        <dbReference type="Rhea" id="RHEA-COMP:14236"/>
        <dbReference type="Rhea" id="RHEA-COMP:17897"/>
        <dbReference type="ChEBI" id="CHEBI:15378"/>
        <dbReference type="ChEBI" id="CHEBI:15379"/>
        <dbReference type="ChEBI" id="CHEBI:16526"/>
        <dbReference type="ChEBI" id="CHEBI:16810"/>
        <dbReference type="ChEBI" id="CHEBI:16842"/>
        <dbReference type="ChEBI" id="CHEBI:30031"/>
        <dbReference type="ChEBI" id="CHEBI:90615"/>
        <dbReference type="ChEBI" id="CHEBI:139096"/>
    </reaction>
    <physiologicalReaction direction="left-to-right" evidence="21">
        <dbReference type="Rhea" id="RHEA:70444"/>
    </physiologicalReaction>
</comment>
<comment type="cofactor">
    <cofactor evidence="1">
        <name>Fe(2+)</name>
        <dbReference type="ChEBI" id="CHEBI:29033"/>
    </cofactor>
</comment>
<feature type="binding site" evidence="28">
    <location>
        <position position="427"/>
    </location>
    <ligand>
        <name>2-oxoglutarate</name>
        <dbReference type="ChEBI" id="CHEBI:16810"/>
    </ligand>
</feature>
<evidence type="ECO:0000256" key="22">
    <source>
        <dbReference type="ARBA" id="ARBA00053025"/>
    </source>
</evidence>
<keyword evidence="12" id="KW-0539">Nucleus</keyword>
<feature type="domain" description="Fe2OG dioxygenase" evidence="30">
    <location>
        <begin position="420"/>
        <end position="525"/>
    </location>
</feature>
<dbReference type="GO" id="GO:0005730">
    <property type="term" value="C:nucleolus"/>
    <property type="evidence" value="ECO:0007669"/>
    <property type="project" value="UniProtKB-SubCell"/>
</dbReference>
<dbReference type="InterPro" id="IPR037151">
    <property type="entry name" value="AlkB-like_sf"/>
</dbReference>
<evidence type="ECO:0000256" key="18">
    <source>
        <dbReference type="ARBA" id="ARBA00051755"/>
    </source>
</evidence>
<evidence type="ECO:0000256" key="13">
    <source>
        <dbReference type="ARBA" id="ARBA00051010"/>
    </source>
</evidence>
<dbReference type="GO" id="GO:0035516">
    <property type="term" value="F:broad specificity oxidative DNA demethylase activity"/>
    <property type="evidence" value="ECO:0000318"/>
    <property type="project" value="GO_Central"/>
</dbReference>
<keyword evidence="5" id="KW-0479">Metal-binding</keyword>